<keyword evidence="1" id="KW-0472">Membrane</keyword>
<evidence type="ECO:0008006" key="6">
    <source>
        <dbReference type="Google" id="ProtNLM"/>
    </source>
</evidence>
<feature type="domain" description="Glycosyltransferase RgtA/B/C/D-like" evidence="3">
    <location>
        <begin position="331"/>
        <end position="466"/>
    </location>
</feature>
<evidence type="ECO:0000313" key="5">
    <source>
        <dbReference type="Proteomes" id="UP000179221"/>
    </source>
</evidence>
<feature type="transmembrane region" description="Helical" evidence="1">
    <location>
        <begin position="611"/>
        <end position="631"/>
    </location>
</feature>
<dbReference type="InterPro" id="IPR029044">
    <property type="entry name" value="Nucleotide-diphossugar_trans"/>
</dbReference>
<feature type="transmembrane region" description="Helical" evidence="1">
    <location>
        <begin position="588"/>
        <end position="605"/>
    </location>
</feature>
<organism evidence="4 5">
    <name type="scientific">Candidatus Woesebacteria bacterium RIFCSPHIGHO2_01_FULL_40_22</name>
    <dbReference type="NCBI Taxonomy" id="1802499"/>
    <lineage>
        <taxon>Bacteria</taxon>
        <taxon>Candidatus Woeseibacteriota</taxon>
    </lineage>
</organism>
<feature type="domain" description="Glycosyltransferase 2-like" evidence="2">
    <location>
        <begin position="7"/>
        <end position="189"/>
    </location>
</feature>
<evidence type="ECO:0000256" key="1">
    <source>
        <dbReference type="SAM" id="Phobius"/>
    </source>
</evidence>
<dbReference type="InterPro" id="IPR038731">
    <property type="entry name" value="RgtA/B/C-like"/>
</dbReference>
<keyword evidence="1" id="KW-1133">Transmembrane helix</keyword>
<evidence type="ECO:0000259" key="2">
    <source>
        <dbReference type="Pfam" id="PF00535"/>
    </source>
</evidence>
<feature type="transmembrane region" description="Helical" evidence="1">
    <location>
        <begin position="558"/>
        <end position="579"/>
    </location>
</feature>
<sequence>MNKPQISVLIVNYNTNSELISCIKSLEKSIRAIKYEIIIVDNSVNKDLGRYKNKHVKYVKSRKNLGYGAGNNLAAKYAKGDFLLILNPDTLVLPGTLNKLCEPLIKNKEIAIVAPKIIDTNAKVIYQTGYGKLTPLTAIFALTFIAKILPDNKYARAYWLKENINGKLKEAFTIPGSAFLIRQSVFEEVRGFDENMFLYFEEQDLCKRVRDAGYKIYLNQQAKIIHFWDNNKGNEKLMTYFRKSRFYYFRKHFGLIQAGIVELFARFSKYSALILALTLVGLLLRVYKLSSVFPFTSEVGDNLLEIKNLVLYRTIPLIGPPTSHPWLRFGPLFYWIYTPILLITKFNPLSYAYFGAFISALIIPLNYSVIAKLFDKYVATISSLLIVISPLYLRFSLEARFFNIVALLIYPYIFLLYKIIEGEKKYLFWLFFTLGIMFSFHYTPLFLIPVTIFLIYVKKVSSHPSTTLRMILSLSKYRLKDFYSSIIGMLLPLTPLLIYDAKGGFRMVKNLLLWIPFRLLGFAGLYPKNNLSPSSFMNSANSLNEFLFLSFLPKQTPIAFVFVISIVLYVVIKVLLILIHKRITNSDLVMLAIFNFGIVALFLHGEAPVHYYLPIFPLPIVLFSLLLINVYKSNLSGKLLVTLVLGLLAIININFLITDRNHKSQQNFISEEPYFVPYSLQTDAVKYISDDVHGAAFSLKRRGIYDYFDYDFARNYQYLLWLEGNEPQANAKIIYTIYEGGNYFPNNFGNIVYQKGGLLVGK</sequence>
<dbReference type="AlphaFoldDB" id="A0A1F7YJG4"/>
<feature type="transmembrane region" description="Helical" evidence="1">
    <location>
        <begin position="350"/>
        <end position="370"/>
    </location>
</feature>
<dbReference type="Pfam" id="PF00535">
    <property type="entry name" value="Glycos_transf_2"/>
    <property type="match status" value="1"/>
</dbReference>
<name>A0A1F7YJG4_9BACT</name>
<comment type="caution">
    <text evidence="4">The sequence shown here is derived from an EMBL/GenBank/DDBJ whole genome shotgun (WGS) entry which is preliminary data.</text>
</comment>
<gene>
    <name evidence="4" type="ORF">A2628_01740</name>
</gene>
<dbReference type="SUPFAM" id="SSF53448">
    <property type="entry name" value="Nucleotide-diphospho-sugar transferases"/>
    <property type="match status" value="1"/>
</dbReference>
<dbReference type="Proteomes" id="UP000179221">
    <property type="component" value="Unassembled WGS sequence"/>
</dbReference>
<dbReference type="Gene3D" id="3.90.550.10">
    <property type="entry name" value="Spore Coat Polysaccharide Biosynthesis Protein SpsA, Chain A"/>
    <property type="match status" value="1"/>
</dbReference>
<dbReference type="PANTHER" id="PTHR43179:SF7">
    <property type="entry name" value="RHAMNOSYLTRANSFERASE WBBL"/>
    <property type="match status" value="1"/>
</dbReference>
<keyword evidence="1" id="KW-0812">Transmembrane</keyword>
<feature type="transmembrane region" description="Helical" evidence="1">
    <location>
        <begin position="401"/>
        <end position="420"/>
    </location>
</feature>
<evidence type="ECO:0000313" key="4">
    <source>
        <dbReference type="EMBL" id="OGM27491.1"/>
    </source>
</evidence>
<feature type="transmembrane region" description="Helical" evidence="1">
    <location>
        <begin position="482"/>
        <end position="499"/>
    </location>
</feature>
<feature type="transmembrane region" description="Helical" evidence="1">
    <location>
        <begin position="638"/>
        <end position="657"/>
    </location>
</feature>
<dbReference type="Pfam" id="PF13231">
    <property type="entry name" value="PMT_2"/>
    <property type="match status" value="1"/>
</dbReference>
<feature type="transmembrane region" description="Helical" evidence="1">
    <location>
        <begin position="377"/>
        <end position="395"/>
    </location>
</feature>
<protein>
    <recommendedName>
        <fullName evidence="6">Glycosyltransferase 2-like domain-containing protein</fullName>
    </recommendedName>
</protein>
<proteinExistence type="predicted"/>
<feature type="transmembrane region" description="Helical" evidence="1">
    <location>
        <begin position="270"/>
        <end position="287"/>
    </location>
</feature>
<evidence type="ECO:0000259" key="3">
    <source>
        <dbReference type="Pfam" id="PF13231"/>
    </source>
</evidence>
<dbReference type="InterPro" id="IPR001173">
    <property type="entry name" value="Glyco_trans_2-like"/>
</dbReference>
<feature type="transmembrane region" description="Helical" evidence="1">
    <location>
        <begin position="427"/>
        <end position="457"/>
    </location>
</feature>
<accession>A0A1F7YJG4</accession>
<reference evidence="4 5" key="1">
    <citation type="journal article" date="2016" name="Nat. Commun.">
        <title>Thousands of microbial genomes shed light on interconnected biogeochemical processes in an aquifer system.</title>
        <authorList>
            <person name="Anantharaman K."/>
            <person name="Brown C.T."/>
            <person name="Hug L.A."/>
            <person name="Sharon I."/>
            <person name="Castelle C.J."/>
            <person name="Probst A.J."/>
            <person name="Thomas B.C."/>
            <person name="Singh A."/>
            <person name="Wilkins M.J."/>
            <person name="Karaoz U."/>
            <person name="Brodie E.L."/>
            <person name="Williams K.H."/>
            <person name="Hubbard S.S."/>
            <person name="Banfield J.F."/>
        </authorList>
    </citation>
    <scope>NUCLEOTIDE SEQUENCE [LARGE SCALE GENOMIC DNA]</scope>
</reference>
<dbReference type="EMBL" id="MGGL01000004">
    <property type="protein sequence ID" value="OGM27491.1"/>
    <property type="molecule type" value="Genomic_DNA"/>
</dbReference>
<dbReference type="CDD" id="cd04186">
    <property type="entry name" value="GT_2_like_c"/>
    <property type="match status" value="1"/>
</dbReference>
<dbReference type="PANTHER" id="PTHR43179">
    <property type="entry name" value="RHAMNOSYLTRANSFERASE WBBL"/>
    <property type="match status" value="1"/>
</dbReference>